<sequence length="1120" mass="132342">MRFSLYEWRKQIAYFKRKNFKDLKQARGVVNTIAFFVVWGYAGYFIANRADKSAKETGIPHSIQLARLTGERYVTKWNINTGEKEQIDVHQIIAEKELEARHKALEERRLHMFSNPNSQLILNLDQTLRNVLQQPTIDNIQLFFSIIQQCHYRRIEDEKSIQDDSLYIPAILILRQFNRFQTPSLFDELLQQFITLFKLIPISTKKTLDDLLCIISIILTKRIMTTNDEVQQDLFVRFFRSFCLSIKTNLHFFYKDFLGNFNQNLPIIGHYLSCLLQLYEKINTLDYRLHIIDTIWSIIYVNKNENENDYRLIIGQILACFLPGILKTFAQDIGSIHQRLIQANLILLSYIIRITVIRSPKYTTEMKNELRDIVVERNEQWLSIADTHIAPILQRFTADYTNHESFYVRQTLSIFMLTILSYCSTWLKISSNIALKTMLVLISSSKDEQNEIIIKVLLNKLFKLPIESLPILPSQLPSTDSSFLSYENEFIEEILHSSSISLSDHLLIECQTDLFQLLDQKQVSTSLLTDRRWRLQLFIGYYRFIHHHIDFLFDIEAFTDKLLHFIFNTLDFDTIIRSNLNLLNGSSLPNNDYRTFNHNEYISVYKHLKSDVHDEIKQIIELFTSSHSKFIDYLFEKINRKNIIDENNRKIFYLLSIIFEKTSFYNIEEYQSLLSLLTYLICDNDNRKRIIRKRKQIQLKEEPISIRNLTIYYLLQCIHTLTPLDQIEYFIDYIPLLLLCHSSKYTIIHQTSLFCLTLCSNDLSLFLVSQSEYIIDTSLRKLQTSSCDGYFILIEFIRLGNKQVINLPIMVHVIEQLLLELSCLPPIECIELTFQFLNIFCQQIIDIVDEKKTKTTSISHQSKSLIEFTLDLQQQYNPPPIDTSTEENNEEEKKEDHPWHKMLVSIVDVFQHFISHSNTHIRSYVLDAFPSLAQLLSTIDENLFLPLVHKLWPGLIHRLYDIDINIRIRCLSTIECLCHICSEFVDRRIRQDILPILIQQLEKNRFISSTNTLEYRYIKYLLTNLGTILNAITINIDDIEKIVLILFQYLQIEQLASNAYDQLILLTTKYSDIIWLKLNLHEENEYRKGYFNKMKVYKPEPMFVIDPKWKLNLISCLTNC</sequence>
<evidence type="ECO:0000259" key="3">
    <source>
        <dbReference type="Pfam" id="PF24173"/>
    </source>
</evidence>
<dbReference type="InterPro" id="IPR011989">
    <property type="entry name" value="ARM-like"/>
</dbReference>
<dbReference type="AlphaFoldDB" id="A0A814SKC6"/>
<evidence type="ECO:0000256" key="2">
    <source>
        <dbReference type="SAM" id="Phobius"/>
    </source>
</evidence>
<evidence type="ECO:0000313" key="5">
    <source>
        <dbReference type="EMBL" id="CAF1148780.1"/>
    </source>
</evidence>
<keyword evidence="2" id="KW-0812">Transmembrane</keyword>
<evidence type="ECO:0000259" key="4">
    <source>
        <dbReference type="Pfam" id="PF24181"/>
    </source>
</evidence>
<proteinExistence type="predicted"/>
<feature type="region of interest" description="Disordered" evidence="1">
    <location>
        <begin position="875"/>
        <end position="894"/>
    </location>
</feature>
<dbReference type="Gene3D" id="1.25.10.10">
    <property type="entry name" value="Leucine-rich Repeat Variant"/>
    <property type="match status" value="1"/>
</dbReference>
<feature type="transmembrane region" description="Helical" evidence="2">
    <location>
        <begin position="26"/>
        <end position="47"/>
    </location>
</feature>
<accession>A0A814SKC6</accession>
<comment type="caution">
    <text evidence="5">The sequence shown here is derived from an EMBL/GenBank/DDBJ whole genome shotgun (WGS) entry which is preliminary data.</text>
</comment>
<evidence type="ECO:0000256" key="1">
    <source>
        <dbReference type="SAM" id="MobiDB-lite"/>
    </source>
</evidence>
<dbReference type="InterPro" id="IPR016024">
    <property type="entry name" value="ARM-type_fold"/>
</dbReference>
<dbReference type="GO" id="GO:0005737">
    <property type="term" value="C:cytoplasm"/>
    <property type="evidence" value="ECO:0007669"/>
    <property type="project" value="TreeGrafter"/>
</dbReference>
<dbReference type="InterPro" id="IPR052587">
    <property type="entry name" value="TELO2-interacting_protein_1"/>
</dbReference>
<dbReference type="InterPro" id="IPR057567">
    <property type="entry name" value="TPR_TTI1_C"/>
</dbReference>
<dbReference type="SUPFAM" id="SSF48371">
    <property type="entry name" value="ARM repeat"/>
    <property type="match status" value="1"/>
</dbReference>
<reference evidence="5" key="1">
    <citation type="submission" date="2021-02" db="EMBL/GenBank/DDBJ databases">
        <authorList>
            <person name="Nowell W R."/>
        </authorList>
    </citation>
    <scope>NUCLEOTIDE SEQUENCE</scope>
</reference>
<dbReference type="PANTHER" id="PTHR18460:SF3">
    <property type="entry name" value="TELO2-INTERACTING PROTEIN 1 HOMOLOG"/>
    <property type="match status" value="1"/>
</dbReference>
<feature type="domain" description="TTI1 C-terminal TPR" evidence="4">
    <location>
        <begin position="862"/>
        <end position="1075"/>
    </location>
</feature>
<dbReference type="Pfam" id="PF24181">
    <property type="entry name" value="TPR_TTI1_C"/>
    <property type="match status" value="1"/>
</dbReference>
<dbReference type="InterPro" id="IPR057566">
    <property type="entry name" value="TPR_TTI1_N"/>
</dbReference>
<organism evidence="5 6">
    <name type="scientific">Adineta steineri</name>
    <dbReference type="NCBI Taxonomy" id="433720"/>
    <lineage>
        <taxon>Eukaryota</taxon>
        <taxon>Metazoa</taxon>
        <taxon>Spiralia</taxon>
        <taxon>Gnathifera</taxon>
        <taxon>Rotifera</taxon>
        <taxon>Eurotatoria</taxon>
        <taxon>Bdelloidea</taxon>
        <taxon>Adinetida</taxon>
        <taxon>Adinetidae</taxon>
        <taxon>Adineta</taxon>
    </lineage>
</organism>
<dbReference type="PANTHER" id="PTHR18460">
    <property type="entry name" value="TEL2 INTERACTING PROTEIN 1 TTI1 FAMILY MEMBER"/>
    <property type="match status" value="1"/>
</dbReference>
<keyword evidence="2" id="KW-0472">Membrane</keyword>
<name>A0A814SKC6_9BILA</name>
<gene>
    <name evidence="5" type="ORF">VCS650_LOCUS22689</name>
</gene>
<keyword evidence="2" id="KW-1133">Transmembrane helix</keyword>
<dbReference type="Proteomes" id="UP000663891">
    <property type="component" value="Unassembled WGS sequence"/>
</dbReference>
<dbReference type="Pfam" id="PF24173">
    <property type="entry name" value="TPR_TTI1_N"/>
    <property type="match status" value="1"/>
</dbReference>
<evidence type="ECO:0000313" key="6">
    <source>
        <dbReference type="Proteomes" id="UP000663891"/>
    </source>
</evidence>
<feature type="domain" description="TTI1 N-terminal TPR" evidence="3">
    <location>
        <begin position="129"/>
        <end position="443"/>
    </location>
</feature>
<dbReference type="EMBL" id="CAJNON010000258">
    <property type="protein sequence ID" value="CAF1148780.1"/>
    <property type="molecule type" value="Genomic_DNA"/>
</dbReference>
<protein>
    <submittedName>
        <fullName evidence="5">Uncharacterized protein</fullName>
    </submittedName>
</protein>
<dbReference type="OrthoDB" id="49511at2759"/>